<evidence type="ECO:0000256" key="4">
    <source>
        <dbReference type="PIRNR" id="PIRNR006181"/>
    </source>
</evidence>
<evidence type="ECO:0000313" key="7">
    <source>
        <dbReference type="Proteomes" id="UP000198995"/>
    </source>
</evidence>
<dbReference type="AlphaFoldDB" id="A0A1G6WDK7"/>
<dbReference type="CDD" id="cd00002">
    <property type="entry name" value="YbaK_deacylase"/>
    <property type="match status" value="1"/>
</dbReference>
<dbReference type="InterPro" id="IPR004369">
    <property type="entry name" value="Prolyl-tRNA_editing_YbaK/EbsC"/>
</dbReference>
<dbReference type="STRING" id="2741.SAMN04489866_10516"/>
<dbReference type="OrthoDB" id="9809296at2"/>
<dbReference type="PIRSF" id="PIRSF006181">
    <property type="entry name" value="EbsC_YbaK"/>
    <property type="match status" value="1"/>
</dbReference>
<dbReference type="Pfam" id="PF04073">
    <property type="entry name" value="tRNA_edit"/>
    <property type="match status" value="1"/>
</dbReference>
<evidence type="ECO:0000256" key="2">
    <source>
        <dbReference type="ARBA" id="ARBA00022917"/>
    </source>
</evidence>
<dbReference type="EMBL" id="FNAF01000005">
    <property type="protein sequence ID" value="SDD63844.1"/>
    <property type="molecule type" value="Genomic_DNA"/>
</dbReference>
<accession>A0A1G6WDK7</accession>
<dbReference type="PANTHER" id="PTHR30411:SF0">
    <property type="entry name" value="CYS-TRNA(PRO)_CYS-TRNA(CYS) DEACYLASE YBAK"/>
    <property type="match status" value="1"/>
</dbReference>
<keyword evidence="3 4" id="KW-0456">Lyase</keyword>
<reference evidence="6 7" key="1">
    <citation type="submission" date="2016-10" db="EMBL/GenBank/DDBJ databases">
        <authorList>
            <person name="de Groot N.N."/>
        </authorList>
    </citation>
    <scope>NUCLEOTIDE SEQUENCE [LARGE SCALE GENOMIC DNA]</scope>
    <source>
        <strain evidence="6 7">DSM 20475</strain>
    </source>
</reference>
<keyword evidence="2 4" id="KW-0648">Protein biosynthesis</keyword>
<evidence type="ECO:0000256" key="1">
    <source>
        <dbReference type="ARBA" id="ARBA00009798"/>
    </source>
</evidence>
<dbReference type="GO" id="GO:0006412">
    <property type="term" value="P:translation"/>
    <property type="evidence" value="ECO:0007669"/>
    <property type="project" value="UniProtKB-KW"/>
</dbReference>
<evidence type="ECO:0000313" key="6">
    <source>
        <dbReference type="EMBL" id="SDD63844.1"/>
    </source>
</evidence>
<dbReference type="InterPro" id="IPR036754">
    <property type="entry name" value="YbaK/aa-tRNA-synt-asso_dom_sf"/>
</dbReference>
<dbReference type="InterPro" id="IPR007214">
    <property type="entry name" value="YbaK/aa-tRNA-synth-assoc-dom"/>
</dbReference>
<dbReference type="GO" id="GO:0002161">
    <property type="term" value="F:aminoacyl-tRNA deacylase activity"/>
    <property type="evidence" value="ECO:0007669"/>
    <property type="project" value="InterPro"/>
</dbReference>
<proteinExistence type="inferred from homology"/>
<keyword evidence="7" id="KW-1185">Reference proteome</keyword>
<organism evidence="6 7">
    <name type="scientific">Peptococcus niger</name>
    <dbReference type="NCBI Taxonomy" id="2741"/>
    <lineage>
        <taxon>Bacteria</taxon>
        <taxon>Bacillati</taxon>
        <taxon>Bacillota</taxon>
        <taxon>Clostridia</taxon>
        <taxon>Eubacteriales</taxon>
        <taxon>Peptococcaceae</taxon>
        <taxon>Peptococcus</taxon>
    </lineage>
</organism>
<name>A0A1G6WDK7_PEPNI</name>
<evidence type="ECO:0000259" key="5">
    <source>
        <dbReference type="Pfam" id="PF04073"/>
    </source>
</evidence>
<dbReference type="GO" id="GO:0016829">
    <property type="term" value="F:lyase activity"/>
    <property type="evidence" value="ECO:0007669"/>
    <property type="project" value="UniProtKB-KW"/>
</dbReference>
<dbReference type="RefSeq" id="WP_091791696.1">
    <property type="nucleotide sequence ID" value="NZ_FNAF01000005.1"/>
</dbReference>
<dbReference type="NCBIfam" id="TIGR00011">
    <property type="entry name" value="YbaK_EbsC"/>
    <property type="match status" value="1"/>
</dbReference>
<gene>
    <name evidence="6" type="ORF">SAMN04489866_10516</name>
</gene>
<feature type="domain" description="YbaK/aminoacyl-tRNA synthetase-associated" evidence="5">
    <location>
        <begin position="42"/>
        <end position="151"/>
    </location>
</feature>
<dbReference type="PANTHER" id="PTHR30411">
    <property type="entry name" value="CYTOPLASMIC PROTEIN"/>
    <property type="match status" value="1"/>
</dbReference>
<sequence length="164" mass="18256">MSGKRIKKTNAMRLLTQAKIDYEVFTYRWKEDDLDARHVGAEINRPDDVIYKTLLAQGDKTGPLVAIIPSHLSIDLKKLAHASGNKKVDMLPLKDLEKTTGYIRGGCSPIGMKHQLPSYIDQRVNELDQVIVSAGQRGLQVGLVPQDLIDFIHADVADITMAHL</sequence>
<protein>
    <recommendedName>
        <fullName evidence="4">Cys-tRNA(Pro)/Cys-tRNA(Cys) deacylase</fullName>
        <ecNumber evidence="4">4.2.-.-</ecNumber>
    </recommendedName>
</protein>
<dbReference type="Gene3D" id="3.90.960.10">
    <property type="entry name" value="YbaK/aminoacyl-tRNA synthetase-associated domain"/>
    <property type="match status" value="1"/>
</dbReference>
<evidence type="ECO:0000256" key="3">
    <source>
        <dbReference type="ARBA" id="ARBA00023239"/>
    </source>
</evidence>
<dbReference type="Proteomes" id="UP000198995">
    <property type="component" value="Unassembled WGS sequence"/>
</dbReference>
<dbReference type="EC" id="4.2.-.-" evidence="4"/>
<dbReference type="SUPFAM" id="SSF55826">
    <property type="entry name" value="YbaK/ProRS associated domain"/>
    <property type="match status" value="1"/>
</dbReference>
<comment type="similarity">
    <text evidence="1 4">Belongs to the prolyl-tRNA editing family. YbaK/EbsC subfamily.</text>
</comment>